<dbReference type="CDD" id="cd01285">
    <property type="entry name" value="nucleoside_deaminase"/>
    <property type="match status" value="1"/>
</dbReference>
<feature type="domain" description="CMP/dCMP-type deaminase" evidence="1">
    <location>
        <begin position="9"/>
        <end position="127"/>
    </location>
</feature>
<dbReference type="Gene3D" id="3.40.140.10">
    <property type="entry name" value="Cytidine Deaminase, domain 2"/>
    <property type="match status" value="1"/>
</dbReference>
<dbReference type="GO" id="GO:0006152">
    <property type="term" value="P:purine nucleoside catabolic process"/>
    <property type="evidence" value="ECO:0007669"/>
    <property type="project" value="TreeGrafter"/>
</dbReference>
<dbReference type="Proteomes" id="UP000030641">
    <property type="component" value="Unassembled WGS sequence"/>
</dbReference>
<dbReference type="STRING" id="1043005.A0A074Y9T2"/>
<accession>A0A074Y9T2</accession>
<dbReference type="GeneID" id="25364196"/>
<dbReference type="InterPro" id="IPR002125">
    <property type="entry name" value="CMP_dCMP_dom"/>
</dbReference>
<dbReference type="PANTHER" id="PTHR11079">
    <property type="entry name" value="CYTOSINE DEAMINASE FAMILY MEMBER"/>
    <property type="match status" value="1"/>
</dbReference>
<organism evidence="2 3">
    <name type="scientific">Aureobasidium subglaciale (strain EXF-2481)</name>
    <name type="common">Aureobasidium pullulans var. subglaciale</name>
    <dbReference type="NCBI Taxonomy" id="1043005"/>
    <lineage>
        <taxon>Eukaryota</taxon>
        <taxon>Fungi</taxon>
        <taxon>Dikarya</taxon>
        <taxon>Ascomycota</taxon>
        <taxon>Pezizomycotina</taxon>
        <taxon>Dothideomycetes</taxon>
        <taxon>Dothideomycetidae</taxon>
        <taxon>Dothideales</taxon>
        <taxon>Saccotheciaceae</taxon>
        <taxon>Aureobasidium</taxon>
    </lineage>
</organism>
<dbReference type="SUPFAM" id="SSF53927">
    <property type="entry name" value="Cytidine deaminase-like"/>
    <property type="match status" value="1"/>
</dbReference>
<dbReference type="HOGENOM" id="CLU_604073_0_0_1"/>
<dbReference type="RefSeq" id="XP_013342854.1">
    <property type="nucleotide sequence ID" value="XM_013487400.1"/>
</dbReference>
<evidence type="ECO:0000313" key="2">
    <source>
        <dbReference type="EMBL" id="KEQ94533.1"/>
    </source>
</evidence>
<dbReference type="OrthoDB" id="408702at2759"/>
<gene>
    <name evidence="2" type="ORF">AUEXF2481DRAFT_30502</name>
</gene>
<dbReference type="InParanoid" id="A0A074Y9T2"/>
<dbReference type="InterPro" id="IPR016193">
    <property type="entry name" value="Cytidine_deaminase-like"/>
</dbReference>
<evidence type="ECO:0000313" key="3">
    <source>
        <dbReference type="Proteomes" id="UP000030641"/>
    </source>
</evidence>
<sequence>MTVFPPRPATPTLAQQINHLEACLSLQTAGVEQHAKRPFAALLVSPTNEILLTHLSISHIEHAESSLALLASKHYSSAYLWTCTLYTTWEPCAMCTGTIYWANIGSVVYAAEEKVLKEITGEGNEENFTMSLGCREVFKHGQKDVKVFGPVMGMREKVVKESDRFWKPIREGLGQKTLYIKLLETFVGTYCCASRKHGASIQRKRNSFSISVRDTTLAVAHNATRIPLSTAGLHNSVKVCAPRTSLGTDHSSRGNLICKQRMANNIWTRVGACRKSLLSSPVVSKLFFSSHPILTWSSDPVKKKLEVEKYKEYRRQRRQTDPEYATRLRQIDLKYRQQHQQMLRDRWVDFYHADNGFRAACRLDALVRKNQWVRECLPWKPYRPVLYKEKVKHTCSTCLITRLNGFKLWWKELESERYQCHRCYCKRSEHMPEGYEGIMDLKGLRMRKEELGH</sequence>
<dbReference type="PROSITE" id="PS51747">
    <property type="entry name" value="CYT_DCMP_DEAMINASES_2"/>
    <property type="match status" value="1"/>
</dbReference>
<name>A0A074Y9T2_AURSE</name>
<dbReference type="PANTHER" id="PTHR11079:SF161">
    <property type="entry name" value="CMP_DCMP-TYPE DEAMINASE DOMAIN-CONTAINING PROTEIN"/>
    <property type="match status" value="1"/>
</dbReference>
<dbReference type="GO" id="GO:0047974">
    <property type="term" value="F:guanosine deaminase activity"/>
    <property type="evidence" value="ECO:0007669"/>
    <property type="project" value="TreeGrafter"/>
</dbReference>
<dbReference type="Pfam" id="PF00383">
    <property type="entry name" value="dCMP_cyt_deam_1"/>
    <property type="match status" value="1"/>
</dbReference>
<dbReference type="AlphaFoldDB" id="A0A074Y9T2"/>
<reference evidence="2 3" key="1">
    <citation type="journal article" date="2014" name="BMC Genomics">
        <title>Genome sequencing of four Aureobasidium pullulans varieties: biotechnological potential, stress tolerance, and description of new species.</title>
        <authorList>
            <person name="Gostin Ar C."/>
            <person name="Ohm R.A."/>
            <person name="Kogej T."/>
            <person name="Sonjak S."/>
            <person name="Turk M."/>
            <person name="Zajc J."/>
            <person name="Zalar P."/>
            <person name="Grube M."/>
            <person name="Sun H."/>
            <person name="Han J."/>
            <person name="Sharma A."/>
            <person name="Chiniquy J."/>
            <person name="Ngan C.Y."/>
            <person name="Lipzen A."/>
            <person name="Barry K."/>
            <person name="Grigoriev I.V."/>
            <person name="Gunde-Cimerman N."/>
        </authorList>
    </citation>
    <scope>NUCLEOTIDE SEQUENCE [LARGE SCALE GENOMIC DNA]</scope>
    <source>
        <strain evidence="2 3">EXF-2481</strain>
    </source>
</reference>
<evidence type="ECO:0000259" key="1">
    <source>
        <dbReference type="PROSITE" id="PS51747"/>
    </source>
</evidence>
<dbReference type="EMBL" id="KL584762">
    <property type="protein sequence ID" value="KEQ94533.1"/>
    <property type="molecule type" value="Genomic_DNA"/>
</dbReference>
<keyword evidence="3" id="KW-1185">Reference proteome</keyword>
<proteinExistence type="predicted"/>
<protein>
    <recommendedName>
        <fullName evidence="1">CMP/dCMP-type deaminase domain-containing protein</fullName>
    </recommendedName>
</protein>